<sequence length="938" mass="106629">MWERERSRSPFNLSRRLLSPPPSSLASYIHGPPPSIPIWKMDAVDFLRIRRIVLLVDLHPLLSLENPSPYLSNVLAVARRILSFSALSSSLAAFKLFFSSLSPILSTSVLRSLLGKSPTLLSFDCPLQTLDCLSRTLDFFSSTNDPIKSDRSASSRATLMAWSLLQLEYDYAWELQGCFNGSGGMLDTPRTSSNLVLLFSPFPHTFSCLSDYFDESSLSSFDMFSKKFLQTFGTVKARLCPMDFHVSWIDVSFESLCEVKRPTLGFFERGVQELGWGCYRAESIVVGSAIIPFGLIFPFIGCSLGCQTFGSARKERAELVLGIKDSSGVRLECKSCDVEVLLLRLAEERPDISLHFSTNRGKSNTKIRIKEVRNIEIGPKVIKNVCTLFLLQGMPGKTKKNSPENSSGQVILDRVLELICAYPGKLDSGKPTWQLILTYLYSRKYSSLVSVSDNEGNSVDGILQPFTINHALLSIFPKSFDSSVFDKHIAADNRRRISKTQTNLLHDVTWNTFCNTVFGKSDNFSPEIGLEDLYFNFQSTTSKKLKFLKCWMKQNKRPNSSFEFEKNEESISSSVKEVEEENSSSQQGSERQNCSSSADNCQSQSAIQSASSFVCLEDSEAFLGSILQKIEHALCSKEVDLWILAQRLVVLTIDALYAKYNTIMVKKLDILKDADSLDVKIAIELFQLLLKKPEDLELKCKIFTSASSSSELGSITCTIERKLRLHEIQILFRMEILQSKVSSSFDDCMKRKMIKDICTLLQNVEFYLQADFFGGQCLLEFATKIIKSRYEQSLEDVVHQIYDHMEFSSFAEDEMEALDSVPARKGDEPQNYENVTMDSIQNALRPKECYEKNQEGMENVIDHQLMEAQERRNRARRLASFTTWVPDLQRVWALRQPFLVRKLRENFVKTKPRKKRRHSSTNDRVLETPETWKNKLSR</sequence>
<dbReference type="EMBL" id="KZ451978">
    <property type="protein sequence ID" value="PKA55703.1"/>
    <property type="molecule type" value="Genomic_DNA"/>
</dbReference>
<name>A0A2I0AJG2_9ASPA</name>
<dbReference type="OrthoDB" id="1913152at2759"/>
<dbReference type="GO" id="GO:0005634">
    <property type="term" value="C:nucleus"/>
    <property type="evidence" value="ECO:0007669"/>
    <property type="project" value="InterPro"/>
</dbReference>
<dbReference type="Proteomes" id="UP000236161">
    <property type="component" value="Unassembled WGS sequence"/>
</dbReference>
<proteinExistence type="predicted"/>
<protein>
    <recommendedName>
        <fullName evidence="4">Treslin N-terminal domain-containing protein</fullName>
    </recommendedName>
</protein>
<accession>A0A2I0AJG2</accession>
<dbReference type="GO" id="GO:0007095">
    <property type="term" value="P:mitotic G2 DNA damage checkpoint signaling"/>
    <property type="evidence" value="ECO:0007669"/>
    <property type="project" value="TreeGrafter"/>
</dbReference>
<dbReference type="PANTHER" id="PTHR21556">
    <property type="entry name" value="TRESLIN"/>
    <property type="match status" value="1"/>
</dbReference>
<feature type="compositionally biased region" description="Basic residues" evidence="1">
    <location>
        <begin position="910"/>
        <end position="919"/>
    </location>
</feature>
<evidence type="ECO:0008006" key="4">
    <source>
        <dbReference type="Google" id="ProtNLM"/>
    </source>
</evidence>
<dbReference type="InterPro" id="IPR026153">
    <property type="entry name" value="Treslin"/>
</dbReference>
<dbReference type="PANTHER" id="PTHR21556:SF2">
    <property type="entry name" value="TRESLIN"/>
    <property type="match status" value="1"/>
</dbReference>
<feature type="region of interest" description="Disordered" evidence="1">
    <location>
        <begin position="573"/>
        <end position="596"/>
    </location>
</feature>
<feature type="region of interest" description="Disordered" evidence="1">
    <location>
        <begin position="910"/>
        <end position="938"/>
    </location>
</feature>
<dbReference type="GO" id="GO:0003682">
    <property type="term" value="F:chromatin binding"/>
    <property type="evidence" value="ECO:0007669"/>
    <property type="project" value="TreeGrafter"/>
</dbReference>
<dbReference type="STRING" id="1088818.A0A2I0AJG2"/>
<dbReference type="AlphaFoldDB" id="A0A2I0AJG2"/>
<keyword evidence="3" id="KW-1185">Reference proteome</keyword>
<evidence type="ECO:0000313" key="2">
    <source>
        <dbReference type="EMBL" id="PKA55703.1"/>
    </source>
</evidence>
<gene>
    <name evidence="2" type="ORF">AXF42_Ash011995</name>
</gene>
<organism evidence="2 3">
    <name type="scientific">Apostasia shenzhenica</name>
    <dbReference type="NCBI Taxonomy" id="1088818"/>
    <lineage>
        <taxon>Eukaryota</taxon>
        <taxon>Viridiplantae</taxon>
        <taxon>Streptophyta</taxon>
        <taxon>Embryophyta</taxon>
        <taxon>Tracheophyta</taxon>
        <taxon>Spermatophyta</taxon>
        <taxon>Magnoliopsida</taxon>
        <taxon>Liliopsida</taxon>
        <taxon>Asparagales</taxon>
        <taxon>Orchidaceae</taxon>
        <taxon>Apostasioideae</taxon>
        <taxon>Apostasia</taxon>
    </lineage>
</organism>
<dbReference type="GO" id="GO:0033314">
    <property type="term" value="P:mitotic DNA replication checkpoint signaling"/>
    <property type="evidence" value="ECO:0007669"/>
    <property type="project" value="InterPro"/>
</dbReference>
<evidence type="ECO:0000256" key="1">
    <source>
        <dbReference type="SAM" id="MobiDB-lite"/>
    </source>
</evidence>
<dbReference type="GO" id="GO:0010212">
    <property type="term" value="P:response to ionizing radiation"/>
    <property type="evidence" value="ECO:0007669"/>
    <property type="project" value="InterPro"/>
</dbReference>
<reference evidence="2 3" key="1">
    <citation type="journal article" date="2017" name="Nature">
        <title>The Apostasia genome and the evolution of orchids.</title>
        <authorList>
            <person name="Zhang G.Q."/>
            <person name="Liu K.W."/>
            <person name="Li Z."/>
            <person name="Lohaus R."/>
            <person name="Hsiao Y.Y."/>
            <person name="Niu S.C."/>
            <person name="Wang J.Y."/>
            <person name="Lin Y.C."/>
            <person name="Xu Q."/>
            <person name="Chen L.J."/>
            <person name="Yoshida K."/>
            <person name="Fujiwara S."/>
            <person name="Wang Z.W."/>
            <person name="Zhang Y.Q."/>
            <person name="Mitsuda N."/>
            <person name="Wang M."/>
            <person name="Liu G.H."/>
            <person name="Pecoraro L."/>
            <person name="Huang H.X."/>
            <person name="Xiao X.J."/>
            <person name="Lin M."/>
            <person name="Wu X.Y."/>
            <person name="Wu W.L."/>
            <person name="Chen Y.Y."/>
            <person name="Chang S.B."/>
            <person name="Sakamoto S."/>
            <person name="Ohme-Takagi M."/>
            <person name="Yagi M."/>
            <person name="Zeng S.J."/>
            <person name="Shen C.Y."/>
            <person name="Yeh C.M."/>
            <person name="Luo Y.B."/>
            <person name="Tsai W.C."/>
            <person name="Van de Peer Y."/>
            <person name="Liu Z.J."/>
        </authorList>
    </citation>
    <scope>NUCLEOTIDE SEQUENCE [LARGE SCALE GENOMIC DNA]</scope>
    <source>
        <strain evidence="3">cv. Shenzhen</strain>
        <tissue evidence="2">Stem</tissue>
    </source>
</reference>
<evidence type="ECO:0000313" key="3">
    <source>
        <dbReference type="Proteomes" id="UP000236161"/>
    </source>
</evidence>
<dbReference type="GO" id="GO:0006260">
    <property type="term" value="P:DNA replication"/>
    <property type="evidence" value="ECO:0007669"/>
    <property type="project" value="InterPro"/>
</dbReference>
<dbReference type="GO" id="GO:0030174">
    <property type="term" value="P:regulation of DNA-templated DNA replication initiation"/>
    <property type="evidence" value="ECO:0007669"/>
    <property type="project" value="TreeGrafter"/>
</dbReference>
<feature type="compositionally biased region" description="Basic and acidic residues" evidence="1">
    <location>
        <begin position="920"/>
        <end position="938"/>
    </location>
</feature>